<dbReference type="Proteomes" id="UP000317982">
    <property type="component" value="Unassembled WGS sequence"/>
</dbReference>
<protein>
    <submittedName>
        <fullName evidence="3">MBL fold metallo-hydrolase</fullName>
    </submittedName>
</protein>
<dbReference type="InterPro" id="IPR050855">
    <property type="entry name" value="NDM-1-like"/>
</dbReference>
<keyword evidence="4" id="KW-1185">Reference proteome</keyword>
<feature type="domain" description="Metallo-beta-lactamase" evidence="2">
    <location>
        <begin position="46"/>
        <end position="215"/>
    </location>
</feature>
<sequence length="318" mass="35333">MIDFETSAPATGLLDIDWNHDDPIQVHAYDEHTVVLRQSKKVHYEAPFMFLLFGNERALLLDTGATADSPLRATVDRLIETWRQAHPRETYGLVVAHTHGHGDHVAGDDQFRDRPDTTVVSADLAEVRAYFGLPEEPGAEVPFDLGGRVLTLLASPGHHRASVTVHDPWTGILFTGDTVLPGRLYIEDTDAYLASIRRLVALADATRVTHVVGCHIEMTSRPGRDYPLGATHQPDEHALAMTPADLRAIRDAVEAHATRRGVYRYPDFIVYNRPPVPRMLALVARGLVRKTFHLGQRRAATAWRRRQNSASGQRSSAA</sequence>
<dbReference type="PANTHER" id="PTHR42951">
    <property type="entry name" value="METALLO-BETA-LACTAMASE DOMAIN-CONTAINING"/>
    <property type="match status" value="1"/>
</dbReference>
<organism evidence="3 4">
    <name type="scientific">Cryptosporangium phraense</name>
    <dbReference type="NCBI Taxonomy" id="2593070"/>
    <lineage>
        <taxon>Bacteria</taxon>
        <taxon>Bacillati</taxon>
        <taxon>Actinomycetota</taxon>
        <taxon>Actinomycetes</taxon>
        <taxon>Cryptosporangiales</taxon>
        <taxon>Cryptosporangiaceae</taxon>
        <taxon>Cryptosporangium</taxon>
    </lineage>
</organism>
<feature type="region of interest" description="Disordered" evidence="1">
    <location>
        <begin position="298"/>
        <end position="318"/>
    </location>
</feature>
<dbReference type="SMART" id="SM00849">
    <property type="entry name" value="Lactamase_B"/>
    <property type="match status" value="1"/>
</dbReference>
<evidence type="ECO:0000313" key="4">
    <source>
        <dbReference type="Proteomes" id="UP000317982"/>
    </source>
</evidence>
<feature type="compositionally biased region" description="Polar residues" evidence="1">
    <location>
        <begin position="308"/>
        <end position="318"/>
    </location>
</feature>
<gene>
    <name evidence="3" type="ORF">FL583_01315</name>
</gene>
<keyword evidence="3" id="KW-0378">Hydrolase</keyword>
<dbReference type="SUPFAM" id="SSF56281">
    <property type="entry name" value="Metallo-hydrolase/oxidoreductase"/>
    <property type="match status" value="1"/>
</dbReference>
<dbReference type="AlphaFoldDB" id="A0A545B040"/>
<evidence type="ECO:0000313" key="3">
    <source>
        <dbReference type="EMBL" id="TQS46942.1"/>
    </source>
</evidence>
<dbReference type="GO" id="GO:0016787">
    <property type="term" value="F:hydrolase activity"/>
    <property type="evidence" value="ECO:0007669"/>
    <property type="project" value="UniProtKB-KW"/>
</dbReference>
<evidence type="ECO:0000259" key="2">
    <source>
        <dbReference type="SMART" id="SM00849"/>
    </source>
</evidence>
<proteinExistence type="predicted"/>
<evidence type="ECO:0000256" key="1">
    <source>
        <dbReference type="SAM" id="MobiDB-lite"/>
    </source>
</evidence>
<name>A0A545B040_9ACTN</name>
<dbReference type="InterPro" id="IPR001279">
    <property type="entry name" value="Metallo-B-lactamas"/>
</dbReference>
<dbReference type="PANTHER" id="PTHR42951:SF4">
    <property type="entry name" value="ACYL-COENZYME A THIOESTERASE MBLAC2"/>
    <property type="match status" value="1"/>
</dbReference>
<dbReference type="Gene3D" id="3.60.15.10">
    <property type="entry name" value="Ribonuclease Z/Hydroxyacylglutathione hydrolase-like"/>
    <property type="match status" value="1"/>
</dbReference>
<dbReference type="InParanoid" id="A0A545B040"/>
<accession>A0A545B040</accession>
<dbReference type="EMBL" id="VIRS01000001">
    <property type="protein sequence ID" value="TQS46942.1"/>
    <property type="molecule type" value="Genomic_DNA"/>
</dbReference>
<dbReference type="RefSeq" id="WP_142702560.1">
    <property type="nucleotide sequence ID" value="NZ_VIRS01000001.1"/>
</dbReference>
<reference evidence="3 4" key="1">
    <citation type="submission" date="2019-07" db="EMBL/GenBank/DDBJ databases">
        <title>Cryptosporangium phraense sp. nov., isolated from plant litter.</title>
        <authorList>
            <person name="Suriyachadkun C."/>
        </authorList>
    </citation>
    <scope>NUCLEOTIDE SEQUENCE [LARGE SCALE GENOMIC DNA]</scope>
    <source>
        <strain evidence="3 4">A-T 5661</strain>
    </source>
</reference>
<dbReference type="Pfam" id="PF00753">
    <property type="entry name" value="Lactamase_B"/>
    <property type="match status" value="1"/>
</dbReference>
<dbReference type="OrthoDB" id="7253658at2"/>
<comment type="caution">
    <text evidence="3">The sequence shown here is derived from an EMBL/GenBank/DDBJ whole genome shotgun (WGS) entry which is preliminary data.</text>
</comment>
<dbReference type="InterPro" id="IPR036866">
    <property type="entry name" value="RibonucZ/Hydroxyglut_hydro"/>
</dbReference>